<dbReference type="AlphaFoldDB" id="A0A1Q9DDJ9"/>
<dbReference type="EMBL" id="LSRX01000587">
    <property type="protein sequence ID" value="OLP93296.1"/>
    <property type="molecule type" value="Genomic_DNA"/>
</dbReference>
<gene>
    <name evidence="3" type="ORF">AK812_SmicGene24809</name>
</gene>
<accession>A0A1Q9DDJ9</accession>
<keyword evidence="2" id="KW-0732">Signal</keyword>
<feature type="chain" id="PRO_5044288241" evidence="2">
    <location>
        <begin position="16"/>
        <end position="251"/>
    </location>
</feature>
<evidence type="ECO:0000313" key="4">
    <source>
        <dbReference type="Proteomes" id="UP000186817"/>
    </source>
</evidence>
<evidence type="ECO:0000256" key="1">
    <source>
        <dbReference type="SAM" id="MobiDB-lite"/>
    </source>
</evidence>
<evidence type="ECO:0000313" key="3">
    <source>
        <dbReference type="EMBL" id="OLP93296.1"/>
    </source>
</evidence>
<sequence length="251" mass="26526">MWKTLSLALLCTAAGDEFLSRKGATRARCLLQGWANDAQAKDLVNVAQDCFTPQTAASSSSSKARCLECGLSAATGCVVRKLNRLWGWRPELAGSGSNTGGPYDVLDAGITLVGVETPSGSWQFMLRKPQGEGQGRGGRGSEAGSSHAVDVQSHHRGDASEQQEADLIRFAESCFSNTKTDLDTSDPGSLKMTLGNSVDCVLQKCLEAWGFKPKESVYGSDTGGPHAYSLGATVIGVESPSGKWDVVLHLK</sequence>
<comment type="caution">
    <text evidence="3">The sequence shown here is derived from an EMBL/GenBank/DDBJ whole genome shotgun (WGS) entry which is preliminary data.</text>
</comment>
<keyword evidence="4" id="KW-1185">Reference proteome</keyword>
<feature type="region of interest" description="Disordered" evidence="1">
    <location>
        <begin position="127"/>
        <end position="162"/>
    </location>
</feature>
<protein>
    <submittedName>
        <fullName evidence="3">Uncharacterized protein</fullName>
    </submittedName>
</protein>
<dbReference type="OrthoDB" id="413492at2759"/>
<name>A0A1Q9DDJ9_SYMMI</name>
<organism evidence="3 4">
    <name type="scientific">Symbiodinium microadriaticum</name>
    <name type="common">Dinoflagellate</name>
    <name type="synonym">Zooxanthella microadriatica</name>
    <dbReference type="NCBI Taxonomy" id="2951"/>
    <lineage>
        <taxon>Eukaryota</taxon>
        <taxon>Sar</taxon>
        <taxon>Alveolata</taxon>
        <taxon>Dinophyceae</taxon>
        <taxon>Suessiales</taxon>
        <taxon>Symbiodiniaceae</taxon>
        <taxon>Symbiodinium</taxon>
    </lineage>
</organism>
<proteinExistence type="predicted"/>
<reference evidence="3 4" key="1">
    <citation type="submission" date="2016-02" db="EMBL/GenBank/DDBJ databases">
        <title>Genome analysis of coral dinoflagellate symbionts highlights evolutionary adaptations to a symbiotic lifestyle.</title>
        <authorList>
            <person name="Aranda M."/>
            <person name="Li Y."/>
            <person name="Liew Y.J."/>
            <person name="Baumgarten S."/>
            <person name="Simakov O."/>
            <person name="Wilson M."/>
            <person name="Piel J."/>
            <person name="Ashoor H."/>
            <person name="Bougouffa S."/>
            <person name="Bajic V.B."/>
            <person name="Ryu T."/>
            <person name="Ravasi T."/>
            <person name="Bayer T."/>
            <person name="Micklem G."/>
            <person name="Kim H."/>
            <person name="Bhak J."/>
            <person name="Lajeunesse T.C."/>
            <person name="Voolstra C.R."/>
        </authorList>
    </citation>
    <scope>NUCLEOTIDE SEQUENCE [LARGE SCALE GENOMIC DNA]</scope>
    <source>
        <strain evidence="3 4">CCMP2467</strain>
    </source>
</reference>
<dbReference type="Proteomes" id="UP000186817">
    <property type="component" value="Unassembled WGS sequence"/>
</dbReference>
<feature type="signal peptide" evidence="2">
    <location>
        <begin position="1"/>
        <end position="15"/>
    </location>
</feature>
<evidence type="ECO:0000256" key="2">
    <source>
        <dbReference type="SAM" id="SignalP"/>
    </source>
</evidence>
<feature type="compositionally biased region" description="Gly residues" evidence="1">
    <location>
        <begin position="132"/>
        <end position="141"/>
    </location>
</feature>